<accession>A0A644XKX9</accession>
<keyword evidence="6" id="KW-0472">Membrane</keyword>
<dbReference type="Pfam" id="PF13476">
    <property type="entry name" value="AAA_23"/>
    <property type="match status" value="1"/>
</dbReference>
<dbReference type="PANTHER" id="PTHR42771:SF2">
    <property type="entry name" value="IRON(3+)-HYDROXAMATE IMPORT ATP-BINDING PROTEIN FHUC"/>
    <property type="match status" value="1"/>
</dbReference>
<dbReference type="InterPro" id="IPR003593">
    <property type="entry name" value="AAA+_ATPase"/>
</dbReference>
<dbReference type="AlphaFoldDB" id="A0A644XKX9"/>
<evidence type="ECO:0000256" key="5">
    <source>
        <dbReference type="ARBA" id="ARBA00023065"/>
    </source>
</evidence>
<keyword evidence="2" id="KW-0813">Transport</keyword>
<dbReference type="GO" id="GO:0005886">
    <property type="term" value="C:plasma membrane"/>
    <property type="evidence" value="ECO:0007669"/>
    <property type="project" value="UniProtKB-SubCell"/>
</dbReference>
<dbReference type="InterPro" id="IPR051535">
    <property type="entry name" value="Siderophore_ABC-ATPase"/>
</dbReference>
<dbReference type="InterPro" id="IPR027417">
    <property type="entry name" value="P-loop_NTPase"/>
</dbReference>
<keyword evidence="3" id="KW-1003">Cell membrane</keyword>
<gene>
    <name evidence="8" type="ORF">SDC9_63224</name>
</gene>
<reference evidence="8" key="1">
    <citation type="submission" date="2019-08" db="EMBL/GenBank/DDBJ databases">
        <authorList>
            <person name="Kucharzyk K."/>
            <person name="Murdoch R.W."/>
            <person name="Higgins S."/>
            <person name="Loffler F."/>
        </authorList>
    </citation>
    <scope>NUCLEOTIDE SEQUENCE</scope>
</reference>
<name>A0A644XKX9_9ZZZZ</name>
<comment type="caution">
    <text evidence="8">The sequence shown here is derived from an EMBL/GenBank/DDBJ whole genome shotgun (WGS) entry which is preliminary data.</text>
</comment>
<evidence type="ECO:0000256" key="1">
    <source>
        <dbReference type="ARBA" id="ARBA00004202"/>
    </source>
</evidence>
<organism evidence="8">
    <name type="scientific">bioreactor metagenome</name>
    <dbReference type="NCBI Taxonomy" id="1076179"/>
    <lineage>
        <taxon>unclassified sequences</taxon>
        <taxon>metagenomes</taxon>
        <taxon>ecological metagenomes</taxon>
    </lineage>
</organism>
<keyword evidence="4" id="KW-0408">Iron</keyword>
<evidence type="ECO:0000313" key="8">
    <source>
        <dbReference type="EMBL" id="MPM16842.1"/>
    </source>
</evidence>
<evidence type="ECO:0000256" key="4">
    <source>
        <dbReference type="ARBA" id="ARBA00023004"/>
    </source>
</evidence>
<evidence type="ECO:0000256" key="3">
    <source>
        <dbReference type="ARBA" id="ARBA00022475"/>
    </source>
</evidence>
<evidence type="ECO:0000259" key="7">
    <source>
        <dbReference type="SMART" id="SM00382"/>
    </source>
</evidence>
<dbReference type="Gene3D" id="3.40.50.300">
    <property type="entry name" value="P-loop containing nucleotide triphosphate hydrolases"/>
    <property type="match status" value="2"/>
</dbReference>
<dbReference type="Pfam" id="PF13175">
    <property type="entry name" value="AAA_15"/>
    <property type="match status" value="1"/>
</dbReference>
<protein>
    <recommendedName>
        <fullName evidence="7">AAA+ ATPase domain-containing protein</fullName>
    </recommendedName>
</protein>
<evidence type="ECO:0000256" key="6">
    <source>
        <dbReference type="ARBA" id="ARBA00023136"/>
    </source>
</evidence>
<evidence type="ECO:0000256" key="2">
    <source>
        <dbReference type="ARBA" id="ARBA00022448"/>
    </source>
</evidence>
<dbReference type="EMBL" id="VSSQ01002687">
    <property type="protein sequence ID" value="MPM16842.1"/>
    <property type="molecule type" value="Genomic_DNA"/>
</dbReference>
<dbReference type="PANTHER" id="PTHR42771">
    <property type="entry name" value="IRON(3+)-HYDROXAMATE IMPORT ATP-BINDING PROTEIN FHUC"/>
    <property type="match status" value="1"/>
</dbReference>
<feature type="domain" description="AAA+ ATPase" evidence="7">
    <location>
        <begin position="41"/>
        <end position="218"/>
    </location>
</feature>
<dbReference type="GO" id="GO:0006302">
    <property type="term" value="P:double-strand break repair"/>
    <property type="evidence" value="ECO:0007669"/>
    <property type="project" value="InterPro"/>
</dbReference>
<dbReference type="SMART" id="SM00382">
    <property type="entry name" value="AAA"/>
    <property type="match status" value="1"/>
</dbReference>
<dbReference type="InterPro" id="IPR038729">
    <property type="entry name" value="Rad50/SbcC_AAA"/>
</dbReference>
<proteinExistence type="predicted"/>
<keyword evidence="5" id="KW-0406">Ion transport</keyword>
<sequence>MFSDLYIEGIKIHKDAGDNDSYIFGLPVVKNLIRKEQLPFKNKVTFFVGENGTGKSTLLEAIAVSCGFNAEGGTRNFNFATAETHSDLCQYLTVCKGVKRPKDGFFLRAESFYNVASNIDKMDSEPSFEPKVIESYGGISLHKQSHGESFMSLVLNRFGGNGMYILDEPEAALSPSRQMTLLAAIDSLVKNNSQFIIATHSPILMAYPDADIFVLTDDDICLTPYEGTEHYTLTKQFLNNPQKMLKYLLEDKPEQ</sequence>
<dbReference type="InterPro" id="IPR041685">
    <property type="entry name" value="AAA_GajA/Old/RecF-like"/>
</dbReference>
<comment type="subcellular location">
    <subcellularLocation>
        <location evidence="1">Cell membrane</location>
        <topology evidence="1">Peripheral membrane protein</topology>
    </subcellularLocation>
</comment>
<dbReference type="GO" id="GO:0016887">
    <property type="term" value="F:ATP hydrolysis activity"/>
    <property type="evidence" value="ECO:0007669"/>
    <property type="project" value="InterPro"/>
</dbReference>
<dbReference type="SUPFAM" id="SSF52540">
    <property type="entry name" value="P-loop containing nucleoside triphosphate hydrolases"/>
    <property type="match status" value="1"/>
</dbReference>
<dbReference type="GO" id="GO:0006811">
    <property type="term" value="P:monoatomic ion transport"/>
    <property type="evidence" value="ECO:0007669"/>
    <property type="project" value="UniProtKB-KW"/>
</dbReference>